<proteinExistence type="predicted"/>
<sequence length="109" mass="11841">LLCITTVRPGQSLIVESTDLYFVHAFEVQASRPCTMLINVCVSFFKRGGLVQRILDDYKTSSSSRRALEESRLLSLQKLFGLPDNLAATAAAASVEKQGNCDGDETADA</sequence>
<evidence type="ECO:0000313" key="1">
    <source>
        <dbReference type="WBParaSite" id="SSLN_0001823001-mRNA-1"/>
    </source>
</evidence>
<dbReference type="AlphaFoldDB" id="A0A183TM66"/>
<organism evidence="1">
    <name type="scientific">Schistocephalus solidus</name>
    <name type="common">Tapeworm</name>
    <dbReference type="NCBI Taxonomy" id="70667"/>
    <lineage>
        <taxon>Eukaryota</taxon>
        <taxon>Metazoa</taxon>
        <taxon>Spiralia</taxon>
        <taxon>Lophotrochozoa</taxon>
        <taxon>Platyhelminthes</taxon>
        <taxon>Cestoda</taxon>
        <taxon>Eucestoda</taxon>
        <taxon>Diphyllobothriidea</taxon>
        <taxon>Diphyllobothriidae</taxon>
        <taxon>Schistocephalus</taxon>
    </lineage>
</organism>
<accession>A0A183TM66</accession>
<protein>
    <submittedName>
        <fullName evidence="1">GRAM domain-containing protein</fullName>
    </submittedName>
</protein>
<name>A0A183TM66_SCHSO</name>
<reference evidence="1" key="1">
    <citation type="submission" date="2016-06" db="UniProtKB">
        <authorList>
            <consortium name="WormBaseParasite"/>
        </authorList>
    </citation>
    <scope>IDENTIFICATION</scope>
</reference>
<dbReference type="WBParaSite" id="SSLN_0001823001-mRNA-1">
    <property type="protein sequence ID" value="SSLN_0001823001-mRNA-1"/>
    <property type="gene ID" value="SSLN_0001823001"/>
</dbReference>